<comment type="caution">
    <text evidence="1">The sequence shown here is derived from an EMBL/GenBank/DDBJ whole genome shotgun (WGS) entry which is preliminary data.</text>
</comment>
<dbReference type="OrthoDB" id="951068at2"/>
<proteinExistence type="predicted"/>
<dbReference type="RefSeq" id="WP_109439142.1">
    <property type="nucleotide sequence ID" value="NZ_CANLFO010000015.1"/>
</dbReference>
<reference evidence="1 2" key="1">
    <citation type="submission" date="2019-07" db="EMBL/GenBank/DDBJ databases">
        <title>The draft genome sequence of Aquimarina algiphila M91.</title>
        <authorList>
            <person name="Meng X."/>
        </authorList>
    </citation>
    <scope>NUCLEOTIDE SEQUENCE [LARGE SCALE GENOMIC DNA]</scope>
    <source>
        <strain evidence="1 2">M91</strain>
    </source>
</reference>
<dbReference type="Proteomes" id="UP000318833">
    <property type="component" value="Unassembled WGS sequence"/>
</dbReference>
<sequence>MKSKIKIIFIIILLSYYSNLDGIAQETAIHEKINADMYGNFSKAFETLDYNLFASIHSNDMIRISGNGGEIKGVKTYLEGYKKRWSKPKGKPALIDFRLFERVYSETLVSDRGIYRASYTDNDNKVQYSYGQFHVVLKMIEGNWKILIDYDSNENETINKDSYDKAFSLSEHKKYEKHENN</sequence>
<organism evidence="1 2">
    <name type="scientific">Aquimarina algiphila</name>
    <dbReference type="NCBI Taxonomy" id="2047982"/>
    <lineage>
        <taxon>Bacteria</taxon>
        <taxon>Pseudomonadati</taxon>
        <taxon>Bacteroidota</taxon>
        <taxon>Flavobacteriia</taxon>
        <taxon>Flavobacteriales</taxon>
        <taxon>Flavobacteriaceae</taxon>
        <taxon>Aquimarina</taxon>
    </lineage>
</organism>
<protein>
    <submittedName>
        <fullName evidence="1">DUF4440 domain-containing protein</fullName>
    </submittedName>
</protein>
<dbReference type="Gene3D" id="3.10.450.50">
    <property type="match status" value="1"/>
</dbReference>
<gene>
    <name evidence="1" type="ORF">FOF46_08625</name>
</gene>
<name>A0A554VMM7_9FLAO</name>
<dbReference type="EMBL" id="VLNR01000013">
    <property type="protein sequence ID" value="TSE09556.1"/>
    <property type="molecule type" value="Genomic_DNA"/>
</dbReference>
<evidence type="ECO:0000313" key="1">
    <source>
        <dbReference type="EMBL" id="TSE09556.1"/>
    </source>
</evidence>
<dbReference type="SUPFAM" id="SSF54427">
    <property type="entry name" value="NTF2-like"/>
    <property type="match status" value="1"/>
</dbReference>
<evidence type="ECO:0000313" key="2">
    <source>
        <dbReference type="Proteomes" id="UP000318833"/>
    </source>
</evidence>
<dbReference type="InterPro" id="IPR032710">
    <property type="entry name" value="NTF2-like_dom_sf"/>
</dbReference>
<keyword evidence="2" id="KW-1185">Reference proteome</keyword>
<accession>A0A554VMM7</accession>
<dbReference type="AlphaFoldDB" id="A0A554VMM7"/>